<dbReference type="PRINTS" id="PR00700">
    <property type="entry name" value="PRTYPHPHTASE"/>
</dbReference>
<reference evidence="4 5" key="1">
    <citation type="journal article" date="2018" name="IMA Fungus">
        <title>IMA Genome-F 10: Nine draft genome sequences of Claviceps purpurea s.lat., including C. arundinis, C. humidiphila, and C. cf. spartinae, pseudomolecules for the pitch canker pathogen Fusarium circinatum, draft genome of Davidsoniella eucalypti, Grosmannia galeiformis, Quambalaria eucalypti, and Teratosphaeria destructans.</title>
        <authorList>
            <person name="Wingfield B.D."/>
            <person name="Liu M."/>
            <person name="Nguyen H.D."/>
            <person name="Lane F.A."/>
            <person name="Morgan S.W."/>
            <person name="De Vos L."/>
            <person name="Wilken P.M."/>
            <person name="Duong T.A."/>
            <person name="Aylward J."/>
            <person name="Coetzee M.P."/>
            <person name="Dadej K."/>
            <person name="De Beer Z.W."/>
            <person name="Findlay W."/>
            <person name="Havenga M."/>
            <person name="Kolarik M."/>
            <person name="Menzies J.G."/>
            <person name="Naidoo K."/>
            <person name="Pochopski O."/>
            <person name="Shoukouhi P."/>
            <person name="Santana Q.C."/>
            <person name="Seifert K.A."/>
            <person name="Soal N."/>
            <person name="Steenkamp E.T."/>
            <person name="Tatham C.T."/>
            <person name="van der Nest M.A."/>
            <person name="Wingfield M.J."/>
        </authorList>
    </citation>
    <scope>NUCLEOTIDE SEQUENCE [LARGE SCALE GENOMIC DNA]</scope>
    <source>
        <strain evidence="4">CMW44962</strain>
    </source>
</reference>
<feature type="compositionally biased region" description="Low complexity" evidence="2">
    <location>
        <begin position="166"/>
        <end position="179"/>
    </location>
</feature>
<name>A0A9W7SHY9_9PEZI</name>
<feature type="compositionally biased region" description="Pro residues" evidence="2">
    <location>
        <begin position="98"/>
        <end position="110"/>
    </location>
</feature>
<dbReference type="OrthoDB" id="10253954at2759"/>
<feature type="domain" description="Tyrosine-protein phosphatase" evidence="3">
    <location>
        <begin position="194"/>
        <end position="377"/>
    </location>
</feature>
<keyword evidence="5" id="KW-1185">Reference proteome</keyword>
<dbReference type="InterPro" id="IPR050348">
    <property type="entry name" value="Protein-Tyr_Phosphatase"/>
</dbReference>
<dbReference type="SUPFAM" id="SSF52799">
    <property type="entry name" value="(Phosphotyrosine protein) phosphatases II"/>
    <property type="match status" value="1"/>
</dbReference>
<dbReference type="InterPro" id="IPR029021">
    <property type="entry name" value="Prot-tyrosine_phosphatase-like"/>
</dbReference>
<feature type="region of interest" description="Disordered" evidence="2">
    <location>
        <begin position="93"/>
        <end position="182"/>
    </location>
</feature>
<comment type="caution">
    <text evidence="4">The sequence shown here is derived from an EMBL/GenBank/DDBJ whole genome shotgun (WGS) entry which is preliminary data.</text>
</comment>
<dbReference type="InterPro" id="IPR000242">
    <property type="entry name" value="PTP_cat"/>
</dbReference>
<dbReference type="PROSITE" id="PS50055">
    <property type="entry name" value="TYR_PHOSPHATASE_PTP"/>
    <property type="match status" value="1"/>
</dbReference>
<dbReference type="AlphaFoldDB" id="A0A9W7SHY9"/>
<organism evidence="4 5">
    <name type="scientific">Teratosphaeria destructans</name>
    <dbReference type="NCBI Taxonomy" id="418781"/>
    <lineage>
        <taxon>Eukaryota</taxon>
        <taxon>Fungi</taxon>
        <taxon>Dikarya</taxon>
        <taxon>Ascomycota</taxon>
        <taxon>Pezizomycotina</taxon>
        <taxon>Dothideomycetes</taxon>
        <taxon>Dothideomycetidae</taxon>
        <taxon>Mycosphaerellales</taxon>
        <taxon>Teratosphaeriaceae</taxon>
        <taxon>Teratosphaeria</taxon>
    </lineage>
</organism>
<reference evidence="4 5" key="2">
    <citation type="journal article" date="2021" name="Curr. Genet.">
        <title>Genetic response to nitrogen starvation in the aggressive Eucalyptus foliar pathogen Teratosphaeria destructans.</title>
        <authorList>
            <person name="Havenga M."/>
            <person name="Wingfield B.D."/>
            <person name="Wingfield M.J."/>
            <person name="Dreyer L.L."/>
            <person name="Roets F."/>
            <person name="Aylward J."/>
        </authorList>
    </citation>
    <scope>NUCLEOTIDE SEQUENCE [LARGE SCALE GENOMIC DNA]</scope>
    <source>
        <strain evidence="4">CMW44962</strain>
    </source>
</reference>
<feature type="compositionally biased region" description="Basic and acidic residues" evidence="2">
    <location>
        <begin position="280"/>
        <end position="298"/>
    </location>
</feature>
<dbReference type="PANTHER" id="PTHR19134:SF449">
    <property type="entry name" value="TYROSINE-PROTEIN PHOSPHATASE 1"/>
    <property type="match status" value="1"/>
</dbReference>
<proteinExistence type="inferred from homology"/>
<dbReference type="EMBL" id="RIBY02002571">
    <property type="protein sequence ID" value="KAH9809289.1"/>
    <property type="molecule type" value="Genomic_DNA"/>
</dbReference>
<feature type="region of interest" description="Disordered" evidence="2">
    <location>
        <begin position="280"/>
        <end position="299"/>
    </location>
</feature>
<evidence type="ECO:0000313" key="5">
    <source>
        <dbReference type="Proteomes" id="UP001138500"/>
    </source>
</evidence>
<evidence type="ECO:0000256" key="2">
    <source>
        <dbReference type="SAM" id="MobiDB-lite"/>
    </source>
</evidence>
<dbReference type="GO" id="GO:0004725">
    <property type="term" value="F:protein tyrosine phosphatase activity"/>
    <property type="evidence" value="ECO:0007669"/>
    <property type="project" value="InterPro"/>
</dbReference>
<evidence type="ECO:0000313" key="4">
    <source>
        <dbReference type="EMBL" id="KAH9809289.1"/>
    </source>
</evidence>
<evidence type="ECO:0000256" key="1">
    <source>
        <dbReference type="ARBA" id="ARBA00009649"/>
    </source>
</evidence>
<dbReference type="Pfam" id="PF00102">
    <property type="entry name" value="Y_phosphatase"/>
    <property type="match status" value="1"/>
</dbReference>
<dbReference type="SMART" id="SM00194">
    <property type="entry name" value="PTPc"/>
    <property type="match status" value="1"/>
</dbReference>
<comment type="similarity">
    <text evidence="1">Belongs to the protein-tyrosine phosphatase family. Non-receptor class subfamily.</text>
</comment>
<feature type="non-terminal residue" evidence="4">
    <location>
        <position position="377"/>
    </location>
</feature>
<evidence type="ECO:0000259" key="3">
    <source>
        <dbReference type="PROSITE" id="PS50055"/>
    </source>
</evidence>
<dbReference type="Proteomes" id="UP001138500">
    <property type="component" value="Unassembled WGS sequence"/>
</dbReference>
<dbReference type="Gene3D" id="3.90.190.10">
    <property type="entry name" value="Protein tyrosine phosphatase superfamily"/>
    <property type="match status" value="1"/>
</dbReference>
<feature type="compositionally biased region" description="Pro residues" evidence="2">
    <location>
        <begin position="130"/>
        <end position="154"/>
    </location>
</feature>
<accession>A0A9W7SHY9</accession>
<protein>
    <submittedName>
        <fullName evidence="4">Y phosphatase-domain-containing protein</fullName>
    </submittedName>
</protein>
<dbReference type="PANTHER" id="PTHR19134">
    <property type="entry name" value="RECEPTOR-TYPE TYROSINE-PROTEIN PHOSPHATASE"/>
    <property type="match status" value="1"/>
</dbReference>
<gene>
    <name evidence="4" type="ORF">Tdes44962_MAKER10441</name>
</gene>
<sequence length="377" mass="41635">MSWRSTPDGRHDNSTILLFPYLPPSSNTQTGRSQRPIACVRSHYLIIRRYKLWTGNIVDLPNICSNKPPPVQDEAGEQSSNQAIKQSINSIHSIRPSRLPPSPSSSPSHPPRSTTTGFPHDHLRHHGPRQPRPPASTPPSSPPPPAARLPPTVPPRTARQVRRPRMAAAEPPAAGTQAADRPFARLTGDAVAARNRYLNVEPYADNRVKLNVAHGANDYINASPIVLGTRRYIATQGPKDTSVNHFYRMLADDHVVRGPVVVVMLTQTHEAGARILPARRAREPAGDRRGRGDGDGFHGHVLLDAASHDPDTRSEIRHLRLRTRMSRGDDQDPAPREKEIHHLLFSGWPDFLVPEGPDRRGLLALIHLSAALNRPPT</sequence>